<feature type="compositionally biased region" description="Low complexity" evidence="1">
    <location>
        <begin position="334"/>
        <end position="343"/>
    </location>
</feature>
<dbReference type="InterPro" id="IPR036465">
    <property type="entry name" value="vWFA_dom_sf"/>
</dbReference>
<comment type="caution">
    <text evidence="2">The sequence shown here is derived from an EMBL/GenBank/DDBJ whole genome shotgun (WGS) entry which is preliminary data.</text>
</comment>
<evidence type="ECO:0008006" key="4">
    <source>
        <dbReference type="Google" id="ProtNLM"/>
    </source>
</evidence>
<dbReference type="SUPFAM" id="SSF53300">
    <property type="entry name" value="vWA-like"/>
    <property type="match status" value="1"/>
</dbReference>
<feature type="compositionally biased region" description="Gly residues" evidence="1">
    <location>
        <begin position="246"/>
        <end position="260"/>
    </location>
</feature>
<reference evidence="2 3" key="1">
    <citation type="submission" date="2017-04" db="EMBL/GenBank/DDBJ databases">
        <title>Novel microbial lineages endemic to geothermal iron-oxide mats fill important gaps in the evolutionary history of Archaea.</title>
        <authorList>
            <person name="Jay Z.J."/>
            <person name="Beam J.P."/>
            <person name="Dlakic M."/>
            <person name="Rusch D.B."/>
            <person name="Kozubal M.A."/>
            <person name="Inskeep W.P."/>
        </authorList>
    </citation>
    <scope>NUCLEOTIDE SEQUENCE [LARGE SCALE GENOMIC DNA]</scope>
    <source>
        <strain evidence="2">ECH_B_SAG-M15</strain>
    </source>
</reference>
<accession>A0A2R6AUC7</accession>
<evidence type="ECO:0000313" key="3">
    <source>
        <dbReference type="Proteomes" id="UP000240490"/>
    </source>
</evidence>
<dbReference type="AlphaFoldDB" id="A0A2R6AUC7"/>
<proteinExistence type="predicted"/>
<name>A0A2R6AUC7_9ARCH</name>
<feature type="compositionally biased region" description="Low complexity" evidence="1">
    <location>
        <begin position="286"/>
        <end position="298"/>
    </location>
</feature>
<dbReference type="Proteomes" id="UP000240490">
    <property type="component" value="Unassembled WGS sequence"/>
</dbReference>
<organism evidence="2 3">
    <name type="scientific">Candidatus Marsarchaeota G2 archaeon ECH_B_SAG-M15</name>
    <dbReference type="NCBI Taxonomy" id="1978162"/>
    <lineage>
        <taxon>Archaea</taxon>
        <taxon>Candidatus Marsarchaeota</taxon>
        <taxon>Candidatus Marsarchaeota group 2</taxon>
    </lineage>
</organism>
<feature type="region of interest" description="Disordered" evidence="1">
    <location>
        <begin position="239"/>
        <end position="352"/>
    </location>
</feature>
<gene>
    <name evidence="2" type="ORF">B9Q08_05855</name>
</gene>
<feature type="compositionally biased region" description="Gly residues" evidence="1">
    <location>
        <begin position="311"/>
        <end position="333"/>
    </location>
</feature>
<evidence type="ECO:0000313" key="2">
    <source>
        <dbReference type="EMBL" id="PSN89972.1"/>
    </source>
</evidence>
<protein>
    <recommendedName>
        <fullName evidence="4">VWFA domain-containing protein</fullName>
    </recommendedName>
</protein>
<sequence>MGEEFSYIPDGPTFEEKVAKAEEIRVRLWPPVVRPSAYIEGPEYYSEIHLSSLAIVLPGGYPSDDFFEWKATHEFKHMSPDGSPHTFDDGKRVEAHIISEIGWNTPESLLHDAVNVADDVICDLQVVRQKPHLRKILNAEAVETMRRIAERGGDLYERDGFRIILAELLKRVGATDVSVPKKLRRFIRGHEAELDEAENALKQAIAKIDGGAGTPHALLARATISIYRANPFIGRHPREEQDEAQGAGGGGGGGSGGGGRESQAQPGADANAGGKSQTGDSGGDSGAQSDGEGAQTQGQGEGKGGEKVEGEGQGGDAGGGSVTGDAGRGGGAQGARSSPASGSGATGGGGSGAAKGVVAGVGGSLSCNIERRFTPNGLVGRVVKIGMDMGLSAEQIRTLLGRRDLSKARVEEIMREIRRGEVAERLWREVIGITRGAGGSSDYLYVNRHPAWDGNPETLDEKSVDEEPYDPLSWRARVREKYMALDTAGGEESGFNHVLLIVDISLSTDGKVFDEECRGAESVIAFAVKADIPVSVVLFNHAAQGKDFGRSYVDAAIYIEEACPHGSTSLQPAIEEAESHMEPKSLVAVITDGLLVDSSARDEYNSLKKLAQKWESRVLVCIAQPKPDNPMIREIEGDRDGDVEVYFIDDGGLHKVLAERMAKELRRIQGGGLTR</sequence>
<dbReference type="EMBL" id="NEXJ01000101">
    <property type="protein sequence ID" value="PSN89972.1"/>
    <property type="molecule type" value="Genomic_DNA"/>
</dbReference>
<evidence type="ECO:0000256" key="1">
    <source>
        <dbReference type="SAM" id="MobiDB-lite"/>
    </source>
</evidence>